<keyword evidence="3" id="KW-1185">Reference proteome</keyword>
<dbReference type="Proteomes" id="UP001160390">
    <property type="component" value="Unassembled WGS sequence"/>
</dbReference>
<dbReference type="Gene3D" id="3.20.20.70">
    <property type="entry name" value="Aldolase class I"/>
    <property type="match status" value="1"/>
</dbReference>
<organism evidence="2 3">
    <name type="scientific">Clonostachys chloroleuca</name>
    <dbReference type="NCBI Taxonomy" id="1926264"/>
    <lineage>
        <taxon>Eukaryota</taxon>
        <taxon>Fungi</taxon>
        <taxon>Dikarya</taxon>
        <taxon>Ascomycota</taxon>
        <taxon>Pezizomycotina</taxon>
        <taxon>Sordariomycetes</taxon>
        <taxon>Hypocreomycetidae</taxon>
        <taxon>Hypocreales</taxon>
        <taxon>Bionectriaceae</taxon>
        <taxon>Clonostachys</taxon>
    </lineage>
</organism>
<evidence type="ECO:0000256" key="1">
    <source>
        <dbReference type="ARBA" id="ARBA00023239"/>
    </source>
</evidence>
<protein>
    <submittedName>
        <fullName evidence="2">Uncharacterized protein</fullName>
    </submittedName>
</protein>
<dbReference type="CDD" id="cd00408">
    <property type="entry name" value="DHDPS-like"/>
    <property type="match status" value="1"/>
</dbReference>
<name>A0AA35Q0A8_9HYPO</name>
<evidence type="ECO:0000313" key="2">
    <source>
        <dbReference type="EMBL" id="CAI6089326.1"/>
    </source>
</evidence>
<gene>
    <name evidence="2" type="ORF">CCHLO57077_00016971</name>
</gene>
<dbReference type="AlphaFoldDB" id="A0AA35Q0A8"/>
<dbReference type="PRINTS" id="PR00146">
    <property type="entry name" value="DHPICSNTHASE"/>
</dbReference>
<comment type="caution">
    <text evidence="2">The sequence shown here is derived from an EMBL/GenBank/DDBJ whole genome shotgun (WGS) entry which is preliminary data.</text>
</comment>
<keyword evidence="1" id="KW-0456">Lyase</keyword>
<dbReference type="InterPro" id="IPR002220">
    <property type="entry name" value="DapA-like"/>
</dbReference>
<dbReference type="Pfam" id="PF00701">
    <property type="entry name" value="DHDPS"/>
    <property type="match status" value="1"/>
</dbReference>
<sequence length="339" mass="36673">TYSLTDSSFGNSLNSSVTMASVTVSKPYPPGIHVPSLTWFQGTNEQDIDWDVQSKHLEFLVKSGLHGIVLAGTNGEAVTLSHSEKSELVRRTREIAIKNGRPDLTITLGCGGQCTRDVIAETRLAKDAGADYVLVLTPSYFHFAMNQDAIVSFFQELADASPLPIVIYNFPGVVAGLDLNSEMLETLGKHTNIVGVKLTCGGIAKVARARAAFEPEQFSALAGQSDWLTPALAVGGTGVITGIANLFPKYCIEIYDLFLAGKTKEAEAAQLKLAKMEWGFAKGGINGTKWVTAKILGYPLESCHCRRPYPQYVDAAKQDWILATCSILIEDEAQLNARN</sequence>
<dbReference type="EMBL" id="CABFNP030000989">
    <property type="protein sequence ID" value="CAI6089326.1"/>
    <property type="molecule type" value="Genomic_DNA"/>
</dbReference>
<dbReference type="GO" id="GO:0008840">
    <property type="term" value="F:4-hydroxy-tetrahydrodipicolinate synthase activity"/>
    <property type="evidence" value="ECO:0007669"/>
    <property type="project" value="TreeGrafter"/>
</dbReference>
<feature type="non-terminal residue" evidence="2">
    <location>
        <position position="1"/>
    </location>
</feature>
<dbReference type="PANTHER" id="PTHR12128">
    <property type="entry name" value="DIHYDRODIPICOLINATE SYNTHASE"/>
    <property type="match status" value="1"/>
</dbReference>
<dbReference type="SUPFAM" id="SSF51569">
    <property type="entry name" value="Aldolase"/>
    <property type="match status" value="1"/>
</dbReference>
<dbReference type="InterPro" id="IPR013785">
    <property type="entry name" value="Aldolase_TIM"/>
</dbReference>
<accession>A0AA35Q0A8</accession>
<proteinExistence type="predicted"/>
<dbReference type="SMART" id="SM01130">
    <property type="entry name" value="DHDPS"/>
    <property type="match status" value="1"/>
</dbReference>
<evidence type="ECO:0000313" key="3">
    <source>
        <dbReference type="Proteomes" id="UP001160390"/>
    </source>
</evidence>
<dbReference type="PANTHER" id="PTHR12128:SF66">
    <property type="entry name" value="4-HYDROXY-2-OXOGLUTARATE ALDOLASE, MITOCHONDRIAL"/>
    <property type="match status" value="1"/>
</dbReference>
<reference evidence="2" key="1">
    <citation type="submission" date="2023-01" db="EMBL/GenBank/DDBJ databases">
        <authorList>
            <person name="Piombo E."/>
        </authorList>
    </citation>
    <scope>NUCLEOTIDE SEQUENCE</scope>
</reference>